<dbReference type="Proteomes" id="UP000237271">
    <property type="component" value="Unassembled WGS sequence"/>
</dbReference>
<reference evidence="1 2" key="1">
    <citation type="journal article" date="2017" name="Genome Biol. Evol.">
        <title>Phytophthora megakarya and P. palmivora, closely related causal agents of cacao black pod rot, underwent increases in genome sizes and gene numbers by different mechanisms.</title>
        <authorList>
            <person name="Ali S.S."/>
            <person name="Shao J."/>
            <person name="Lary D.J."/>
            <person name="Kronmiller B."/>
            <person name="Shen D."/>
            <person name="Strem M.D."/>
            <person name="Amoako-Attah I."/>
            <person name="Akrofi A.Y."/>
            <person name="Begoude B.A."/>
            <person name="Ten Hoopen G.M."/>
            <person name="Coulibaly K."/>
            <person name="Kebe B.I."/>
            <person name="Melnick R.L."/>
            <person name="Guiltinan M.J."/>
            <person name="Tyler B.M."/>
            <person name="Meinhardt L.W."/>
            <person name="Bailey B.A."/>
        </authorList>
    </citation>
    <scope>NUCLEOTIDE SEQUENCE [LARGE SCALE GENOMIC DNA]</scope>
    <source>
        <strain evidence="2">sbr112.9</strain>
    </source>
</reference>
<keyword evidence="2" id="KW-1185">Reference proteome</keyword>
<accession>A0A2P4YTR1</accession>
<evidence type="ECO:0000313" key="1">
    <source>
        <dbReference type="EMBL" id="POM81166.1"/>
    </source>
</evidence>
<evidence type="ECO:0000313" key="2">
    <source>
        <dbReference type="Proteomes" id="UP000237271"/>
    </source>
</evidence>
<protein>
    <submittedName>
        <fullName evidence="1">Uncharacterized protein</fullName>
    </submittedName>
</protein>
<sequence>MSHVLLAQCKKTIQDVMIKIMDLFNGQWTARRRHWRIDGQYKKQIAYQWKHPELTPKTRESFEAELNKTVDISRSPTVRLCRSVGCLHHITQ</sequence>
<dbReference type="EMBL" id="NCKW01000150">
    <property type="protein sequence ID" value="POM81166.1"/>
    <property type="molecule type" value="Genomic_DNA"/>
</dbReference>
<gene>
    <name evidence="1" type="ORF">PHPALM_900</name>
</gene>
<dbReference type="AlphaFoldDB" id="A0A2P4YTR1"/>
<name>A0A2P4YTR1_9STRA</name>
<proteinExistence type="predicted"/>
<comment type="caution">
    <text evidence="1">The sequence shown here is derived from an EMBL/GenBank/DDBJ whole genome shotgun (WGS) entry which is preliminary data.</text>
</comment>
<organism evidence="1 2">
    <name type="scientific">Phytophthora palmivora</name>
    <dbReference type="NCBI Taxonomy" id="4796"/>
    <lineage>
        <taxon>Eukaryota</taxon>
        <taxon>Sar</taxon>
        <taxon>Stramenopiles</taxon>
        <taxon>Oomycota</taxon>
        <taxon>Peronosporomycetes</taxon>
        <taxon>Peronosporales</taxon>
        <taxon>Peronosporaceae</taxon>
        <taxon>Phytophthora</taxon>
    </lineage>
</organism>